<protein>
    <submittedName>
        <fullName evidence="1">DUF1801 domain-containing protein</fullName>
    </submittedName>
</protein>
<keyword evidence="2" id="KW-1185">Reference proteome</keyword>
<sequence length="134" mass="15362">MNPEISASFEAYPQTAVRWLLWARELIYQEAAGRSLGLVQESLKWGEASYRVKGGTAIRLAWKAKRPRAIQIFFHCQTCLVDTFRELYPYEFEYQGNRAIVLPLDGPVNEQALRHCISLALQYHSLKHLPLLGA</sequence>
<accession>A0A939DJY1</accession>
<evidence type="ECO:0000313" key="2">
    <source>
        <dbReference type="Proteomes" id="UP000664654"/>
    </source>
</evidence>
<evidence type="ECO:0000313" key="1">
    <source>
        <dbReference type="EMBL" id="MBN7823853.1"/>
    </source>
</evidence>
<organism evidence="1 2">
    <name type="scientific">Bowmanella dokdonensis</name>
    <dbReference type="NCBI Taxonomy" id="751969"/>
    <lineage>
        <taxon>Bacteria</taxon>
        <taxon>Pseudomonadati</taxon>
        <taxon>Pseudomonadota</taxon>
        <taxon>Gammaproteobacteria</taxon>
        <taxon>Alteromonadales</taxon>
        <taxon>Alteromonadaceae</taxon>
        <taxon>Bowmanella</taxon>
    </lineage>
</organism>
<name>A0A939DJY1_9ALTE</name>
<gene>
    <name evidence="1" type="ORF">J0A66_01325</name>
</gene>
<reference evidence="1" key="1">
    <citation type="submission" date="2021-03" db="EMBL/GenBank/DDBJ databases">
        <title>novel species isolated from a fishpond in China.</title>
        <authorList>
            <person name="Lu H."/>
            <person name="Cai Z."/>
        </authorList>
    </citation>
    <scope>NUCLEOTIDE SEQUENCE</scope>
    <source>
        <strain evidence="1">JCM 30855</strain>
    </source>
</reference>
<proteinExistence type="predicted"/>
<dbReference type="SUPFAM" id="SSF159888">
    <property type="entry name" value="YdhG-like"/>
    <property type="match status" value="1"/>
</dbReference>
<dbReference type="Proteomes" id="UP000664654">
    <property type="component" value="Unassembled WGS sequence"/>
</dbReference>
<dbReference type="AlphaFoldDB" id="A0A939DJY1"/>
<comment type="caution">
    <text evidence="1">The sequence shown here is derived from an EMBL/GenBank/DDBJ whole genome shotgun (WGS) entry which is preliminary data.</text>
</comment>
<dbReference type="RefSeq" id="WP_206571960.1">
    <property type="nucleotide sequence ID" value="NZ_JAFKCV010000001.1"/>
</dbReference>
<dbReference type="EMBL" id="JAFKCV010000001">
    <property type="protein sequence ID" value="MBN7823853.1"/>
    <property type="molecule type" value="Genomic_DNA"/>
</dbReference>